<evidence type="ECO:0000256" key="1">
    <source>
        <dbReference type="SAM" id="MobiDB-lite"/>
    </source>
</evidence>
<dbReference type="AlphaFoldDB" id="A0A1E3NLS6"/>
<dbReference type="GeneID" id="30176393"/>
<dbReference type="RefSeq" id="XP_019018190.1">
    <property type="nucleotide sequence ID" value="XM_019159706.1"/>
</dbReference>
<evidence type="ECO:0000313" key="2">
    <source>
        <dbReference type="EMBL" id="ODQ47077.1"/>
    </source>
</evidence>
<name>A0A1E3NLS6_9ASCO</name>
<sequence length="269" mass="30588">MKMSHQVTLESNSDSISTKHTDNTNSCYYDEQSCIDKVEENKKEIHGNEWEELGESKTYSLIQSMLMTESPSWLAESTLFRKPVLENSDILHHYLTGENEYNLSNKQFTDQPLIETTLEDKTRSYVNLAGLGSINSDNKISLSNQLVEEKPLSAFRGFFDKCLGKIFGKGNIKANKSQQTFDVSNRVEESEASDISDNPIFSLDLDSNTYTNFSNLSLSSRVDVPNDFESFVSDDQWLFNVVSAQKFKYLCTNCSKHCWEESGKVPNLL</sequence>
<reference evidence="2 3" key="1">
    <citation type="journal article" date="2016" name="Proc. Natl. Acad. Sci. U.S.A.">
        <title>Comparative genomics of biotechnologically important yeasts.</title>
        <authorList>
            <person name="Riley R."/>
            <person name="Haridas S."/>
            <person name="Wolfe K.H."/>
            <person name="Lopes M.R."/>
            <person name="Hittinger C.T."/>
            <person name="Goeker M."/>
            <person name="Salamov A.A."/>
            <person name="Wisecaver J.H."/>
            <person name="Long T.M."/>
            <person name="Calvey C.H."/>
            <person name="Aerts A.L."/>
            <person name="Barry K.W."/>
            <person name="Choi C."/>
            <person name="Clum A."/>
            <person name="Coughlan A.Y."/>
            <person name="Deshpande S."/>
            <person name="Douglass A.P."/>
            <person name="Hanson S.J."/>
            <person name="Klenk H.-P."/>
            <person name="LaButti K.M."/>
            <person name="Lapidus A."/>
            <person name="Lindquist E.A."/>
            <person name="Lipzen A.M."/>
            <person name="Meier-Kolthoff J.P."/>
            <person name="Ohm R.A."/>
            <person name="Otillar R.P."/>
            <person name="Pangilinan J.L."/>
            <person name="Peng Y."/>
            <person name="Rokas A."/>
            <person name="Rosa C.A."/>
            <person name="Scheuner C."/>
            <person name="Sibirny A.A."/>
            <person name="Slot J.C."/>
            <person name="Stielow J.B."/>
            <person name="Sun H."/>
            <person name="Kurtzman C.P."/>
            <person name="Blackwell M."/>
            <person name="Grigoriev I.V."/>
            <person name="Jeffries T.W."/>
        </authorList>
    </citation>
    <scope>NUCLEOTIDE SEQUENCE [LARGE SCALE GENOMIC DNA]</scope>
    <source>
        <strain evidence="2 3">NRRL Y-2026</strain>
    </source>
</reference>
<gene>
    <name evidence="2" type="ORF">PICMEDRAFT_106839</name>
</gene>
<dbReference type="EMBL" id="KV454002">
    <property type="protein sequence ID" value="ODQ47077.1"/>
    <property type="molecule type" value="Genomic_DNA"/>
</dbReference>
<dbReference type="OrthoDB" id="10348952at2759"/>
<protein>
    <submittedName>
        <fullName evidence="2">Uncharacterized protein</fullName>
    </submittedName>
</protein>
<organism evidence="2 3">
    <name type="scientific">Pichia membranifaciens NRRL Y-2026</name>
    <dbReference type="NCBI Taxonomy" id="763406"/>
    <lineage>
        <taxon>Eukaryota</taxon>
        <taxon>Fungi</taxon>
        <taxon>Dikarya</taxon>
        <taxon>Ascomycota</taxon>
        <taxon>Saccharomycotina</taxon>
        <taxon>Pichiomycetes</taxon>
        <taxon>Pichiales</taxon>
        <taxon>Pichiaceae</taxon>
        <taxon>Pichia</taxon>
    </lineage>
</organism>
<proteinExistence type="predicted"/>
<keyword evidence="3" id="KW-1185">Reference proteome</keyword>
<feature type="region of interest" description="Disordered" evidence="1">
    <location>
        <begin position="1"/>
        <end position="22"/>
    </location>
</feature>
<evidence type="ECO:0000313" key="3">
    <source>
        <dbReference type="Proteomes" id="UP000094455"/>
    </source>
</evidence>
<feature type="compositionally biased region" description="Polar residues" evidence="1">
    <location>
        <begin position="1"/>
        <end position="16"/>
    </location>
</feature>
<dbReference type="Proteomes" id="UP000094455">
    <property type="component" value="Unassembled WGS sequence"/>
</dbReference>
<accession>A0A1E3NLS6</accession>